<evidence type="ECO:0000256" key="4">
    <source>
        <dbReference type="ARBA" id="ARBA00022722"/>
    </source>
</evidence>
<dbReference type="Proteomes" id="UP000321393">
    <property type="component" value="Unassembled WGS sequence"/>
</dbReference>
<feature type="domain" description="Reverse transcriptase RNase H-like" evidence="9">
    <location>
        <begin position="498"/>
        <end position="597"/>
    </location>
</feature>
<dbReference type="CDD" id="cd09274">
    <property type="entry name" value="RNase_HI_RT_Ty3"/>
    <property type="match status" value="1"/>
</dbReference>
<dbReference type="GO" id="GO:0004519">
    <property type="term" value="F:endonuclease activity"/>
    <property type="evidence" value="ECO:0007669"/>
    <property type="project" value="UniProtKB-KW"/>
</dbReference>
<evidence type="ECO:0000256" key="1">
    <source>
        <dbReference type="ARBA" id="ARBA00012493"/>
    </source>
</evidence>
<dbReference type="Pfam" id="PF17917">
    <property type="entry name" value="RT_RNaseH"/>
    <property type="match status" value="1"/>
</dbReference>
<evidence type="ECO:0000259" key="9">
    <source>
        <dbReference type="Pfam" id="PF17917"/>
    </source>
</evidence>
<accession>A0A5A7SX22</accession>
<evidence type="ECO:0000256" key="3">
    <source>
        <dbReference type="ARBA" id="ARBA00022695"/>
    </source>
</evidence>
<dbReference type="AlphaFoldDB" id="A0A5A7SX22"/>
<feature type="compositionally biased region" description="Basic and acidic residues" evidence="8">
    <location>
        <begin position="17"/>
        <end position="28"/>
    </location>
</feature>
<reference evidence="10 11" key="1">
    <citation type="submission" date="2019-08" db="EMBL/GenBank/DDBJ databases">
        <title>Draft genome sequences of two oriental melons (Cucumis melo L. var makuwa).</title>
        <authorList>
            <person name="Kwon S.-Y."/>
        </authorList>
    </citation>
    <scope>NUCLEOTIDE SEQUENCE [LARGE SCALE GENOMIC DNA]</scope>
    <source>
        <strain evidence="11">cv. SW 3</strain>
        <tissue evidence="10">Leaf</tissue>
    </source>
</reference>
<evidence type="ECO:0000256" key="2">
    <source>
        <dbReference type="ARBA" id="ARBA00022679"/>
    </source>
</evidence>
<protein>
    <recommendedName>
        <fullName evidence="1">RNA-directed DNA polymerase</fullName>
        <ecNumber evidence="1">2.7.7.49</ecNumber>
    </recommendedName>
</protein>
<dbReference type="InterPro" id="IPR041373">
    <property type="entry name" value="RT_RNaseH"/>
</dbReference>
<dbReference type="STRING" id="1194695.A0A5A7SX22"/>
<dbReference type="SUPFAM" id="SSF56672">
    <property type="entry name" value="DNA/RNA polymerases"/>
    <property type="match status" value="1"/>
</dbReference>
<dbReference type="PANTHER" id="PTHR37984">
    <property type="entry name" value="PROTEIN CBG26694"/>
    <property type="match status" value="1"/>
</dbReference>
<evidence type="ECO:0000313" key="11">
    <source>
        <dbReference type="Proteomes" id="UP000321393"/>
    </source>
</evidence>
<dbReference type="EMBL" id="SSTE01020817">
    <property type="protein sequence ID" value="KAA0033719.1"/>
    <property type="molecule type" value="Genomic_DNA"/>
</dbReference>
<keyword evidence="7" id="KW-0695">RNA-directed DNA polymerase</keyword>
<evidence type="ECO:0000256" key="6">
    <source>
        <dbReference type="ARBA" id="ARBA00022801"/>
    </source>
</evidence>
<evidence type="ECO:0000256" key="8">
    <source>
        <dbReference type="SAM" id="MobiDB-lite"/>
    </source>
</evidence>
<keyword evidence="5" id="KW-0255">Endonuclease</keyword>
<dbReference type="Gene3D" id="3.30.70.270">
    <property type="match status" value="1"/>
</dbReference>
<keyword evidence="3" id="KW-0548">Nucleotidyltransferase</keyword>
<dbReference type="CDD" id="cd00303">
    <property type="entry name" value="retropepsin_like"/>
    <property type="match status" value="1"/>
</dbReference>
<organism evidence="10 11">
    <name type="scientific">Cucumis melo var. makuwa</name>
    <name type="common">Oriental melon</name>
    <dbReference type="NCBI Taxonomy" id="1194695"/>
    <lineage>
        <taxon>Eukaryota</taxon>
        <taxon>Viridiplantae</taxon>
        <taxon>Streptophyta</taxon>
        <taxon>Embryophyta</taxon>
        <taxon>Tracheophyta</taxon>
        <taxon>Spermatophyta</taxon>
        <taxon>Magnoliopsida</taxon>
        <taxon>eudicotyledons</taxon>
        <taxon>Gunneridae</taxon>
        <taxon>Pentapetalae</taxon>
        <taxon>rosids</taxon>
        <taxon>fabids</taxon>
        <taxon>Cucurbitales</taxon>
        <taxon>Cucurbitaceae</taxon>
        <taxon>Benincaseae</taxon>
        <taxon>Cucumis</taxon>
    </lineage>
</organism>
<dbReference type="Gene3D" id="3.10.20.370">
    <property type="match status" value="1"/>
</dbReference>
<evidence type="ECO:0000256" key="5">
    <source>
        <dbReference type="ARBA" id="ARBA00022759"/>
    </source>
</evidence>
<dbReference type="EC" id="2.7.7.49" evidence="1"/>
<dbReference type="GO" id="GO:0016787">
    <property type="term" value="F:hydrolase activity"/>
    <property type="evidence" value="ECO:0007669"/>
    <property type="project" value="UniProtKB-KW"/>
</dbReference>
<comment type="caution">
    <text evidence="10">The sequence shown here is derived from an EMBL/GenBank/DDBJ whole genome shotgun (WGS) entry which is preliminary data.</text>
</comment>
<proteinExistence type="predicted"/>
<evidence type="ECO:0000256" key="7">
    <source>
        <dbReference type="ARBA" id="ARBA00022918"/>
    </source>
</evidence>
<dbReference type="FunFam" id="3.10.20.370:FF:000001">
    <property type="entry name" value="Retrovirus-related Pol polyprotein from transposon 17.6-like protein"/>
    <property type="match status" value="1"/>
</dbReference>
<dbReference type="Gene3D" id="2.40.70.10">
    <property type="entry name" value="Acid Proteases"/>
    <property type="match status" value="1"/>
</dbReference>
<dbReference type="GO" id="GO:0003964">
    <property type="term" value="F:RNA-directed DNA polymerase activity"/>
    <property type="evidence" value="ECO:0007669"/>
    <property type="project" value="UniProtKB-KW"/>
</dbReference>
<feature type="region of interest" description="Disordered" evidence="8">
    <location>
        <begin position="17"/>
        <end position="41"/>
    </location>
</feature>
<keyword evidence="6" id="KW-0378">Hydrolase</keyword>
<dbReference type="InterPro" id="IPR043128">
    <property type="entry name" value="Rev_trsase/Diguanyl_cyclase"/>
</dbReference>
<dbReference type="SUPFAM" id="SSF50630">
    <property type="entry name" value="Acid proteases"/>
    <property type="match status" value="1"/>
</dbReference>
<name>A0A5A7SX22_CUCMM</name>
<sequence>MMLSLLKSMENLAEEVKEGSRAKLREESCASNGSGLKGKEKIGETEMTPGFTVGSSERSKYKKLEIPVFNGENPETWIYRAEHYFDINELADEEKVKVVVVSFGPDEVNWFHWSNNRKKDDGYDDYLKKFLEYSAPLPEIAESVLIDAFITGLETNLQAEVKSHHPMTLEECMREAQMVSDRDLAIKLALNDWRGSGQVWWGPKPRRENREPPVKRLSDSEFRARLDKGLCFRCNNKYSSGHQCKGKTNRELMLFITNEEELGNEEEKEDDGAEGVELGSLEIEGGEVIILIDSGATHNFIHRGVVEELALPLERKNKFRVTIDNGTALEGNGICKKVEVKLPKLTIVADFLVIELRSIDLVLGMQWLRIYGNPLAVYDHGVHGRNVASHIKRFPIPVIEELLDELHGAEDNRLFANEKKCVIGHSRVNYLGHWISKKGVEADGEKVKTMVNWPQPTNVSELRGFLGLTGYYRSDDAMAAFESLKRAMISVPVLALLDFSLPFTIETDALGTGLGAVLSQNNRPIAYFSQKLSPRAQAKSIYERELMAVVMAIQKWRHYVLGRKFTILSDQKALKFLVEQREVQPQFQRWLTKLLGYDFEILYQPGLQNKAVDALS</sequence>
<keyword evidence="2" id="KW-0808">Transferase</keyword>
<dbReference type="InterPro" id="IPR021109">
    <property type="entry name" value="Peptidase_aspartic_dom_sf"/>
</dbReference>
<dbReference type="InterPro" id="IPR050951">
    <property type="entry name" value="Retrovirus_Pol_polyprotein"/>
</dbReference>
<keyword evidence="4" id="KW-0540">Nuclease</keyword>
<dbReference type="PANTHER" id="PTHR37984:SF5">
    <property type="entry name" value="PROTEIN NYNRIN-LIKE"/>
    <property type="match status" value="1"/>
</dbReference>
<dbReference type="Pfam" id="PF08284">
    <property type="entry name" value="RVP_2"/>
    <property type="match status" value="1"/>
</dbReference>
<dbReference type="InterPro" id="IPR043502">
    <property type="entry name" value="DNA/RNA_pol_sf"/>
</dbReference>
<gene>
    <name evidence="10" type="ORF">E6C27_scaffold239G001930</name>
</gene>
<evidence type="ECO:0000313" key="10">
    <source>
        <dbReference type="EMBL" id="KAA0033719.1"/>
    </source>
</evidence>
<dbReference type="OrthoDB" id="1909920at2759"/>